<evidence type="ECO:0000313" key="2">
    <source>
        <dbReference type="Proteomes" id="UP001341840"/>
    </source>
</evidence>
<feature type="non-terminal residue" evidence="1">
    <location>
        <position position="1"/>
    </location>
</feature>
<protein>
    <submittedName>
        <fullName evidence="1">Uncharacterized protein</fullName>
    </submittedName>
</protein>
<dbReference type="EMBL" id="JASCZI010272830">
    <property type="protein sequence ID" value="MED6223609.1"/>
    <property type="molecule type" value="Genomic_DNA"/>
</dbReference>
<accession>A0ABU6ZNM4</accession>
<dbReference type="Proteomes" id="UP001341840">
    <property type="component" value="Unassembled WGS sequence"/>
</dbReference>
<proteinExistence type="predicted"/>
<keyword evidence="2" id="KW-1185">Reference proteome</keyword>
<name>A0ABU6ZNM4_9FABA</name>
<reference evidence="1 2" key="1">
    <citation type="journal article" date="2023" name="Plants (Basel)">
        <title>Bridging the Gap: Combining Genomics and Transcriptomics Approaches to Understand Stylosanthes scabra, an Orphan Legume from the Brazilian Caatinga.</title>
        <authorList>
            <person name="Ferreira-Neto J.R.C."/>
            <person name="da Silva M.D."/>
            <person name="Binneck E."/>
            <person name="de Melo N.F."/>
            <person name="da Silva R.H."/>
            <person name="de Melo A.L.T.M."/>
            <person name="Pandolfi V."/>
            <person name="Bustamante F.O."/>
            <person name="Brasileiro-Vidal A.C."/>
            <person name="Benko-Iseppon A.M."/>
        </authorList>
    </citation>
    <scope>NUCLEOTIDE SEQUENCE [LARGE SCALE GENOMIC DNA]</scope>
    <source>
        <tissue evidence="1">Leaves</tissue>
    </source>
</reference>
<sequence>IHGGIIPGTLGDLLLPKNAKRLRLDIKKDSKETVVLLIIQPCLFVRNNDACFKD</sequence>
<evidence type="ECO:0000313" key="1">
    <source>
        <dbReference type="EMBL" id="MED6223609.1"/>
    </source>
</evidence>
<organism evidence="1 2">
    <name type="scientific">Stylosanthes scabra</name>
    <dbReference type="NCBI Taxonomy" id="79078"/>
    <lineage>
        <taxon>Eukaryota</taxon>
        <taxon>Viridiplantae</taxon>
        <taxon>Streptophyta</taxon>
        <taxon>Embryophyta</taxon>
        <taxon>Tracheophyta</taxon>
        <taxon>Spermatophyta</taxon>
        <taxon>Magnoliopsida</taxon>
        <taxon>eudicotyledons</taxon>
        <taxon>Gunneridae</taxon>
        <taxon>Pentapetalae</taxon>
        <taxon>rosids</taxon>
        <taxon>fabids</taxon>
        <taxon>Fabales</taxon>
        <taxon>Fabaceae</taxon>
        <taxon>Papilionoideae</taxon>
        <taxon>50 kb inversion clade</taxon>
        <taxon>dalbergioids sensu lato</taxon>
        <taxon>Dalbergieae</taxon>
        <taxon>Pterocarpus clade</taxon>
        <taxon>Stylosanthes</taxon>
    </lineage>
</organism>
<comment type="caution">
    <text evidence="1">The sequence shown here is derived from an EMBL/GenBank/DDBJ whole genome shotgun (WGS) entry which is preliminary data.</text>
</comment>
<gene>
    <name evidence="1" type="ORF">PIB30_075629</name>
</gene>